<feature type="chain" id="PRO_5001868392" evidence="1">
    <location>
        <begin position="21"/>
        <end position="103"/>
    </location>
</feature>
<name>A0A090XC78_IXORI</name>
<dbReference type="EMBL" id="GBIH01000049">
    <property type="protein sequence ID" value="JAC94661.1"/>
    <property type="molecule type" value="mRNA"/>
</dbReference>
<reference evidence="2" key="1">
    <citation type="journal article" date="2015" name="PLoS Negl. Trop. Dis.">
        <title>Deep Sequencing Analysis of the Ixodes ricinus Haemocytome.</title>
        <authorList>
            <person name="Kotsyfakis M."/>
            <person name="Kopacek P."/>
            <person name="Franta Z."/>
            <person name="Pedra J.H."/>
            <person name="Ribeiro J.M."/>
        </authorList>
    </citation>
    <scope>NUCLEOTIDE SEQUENCE</scope>
</reference>
<sequence>MRTIVLLAVIALGGVSLIMGGTNRRHHYGVSFDNGNNRQSNRQIQKQLRKNRKVFKQLTSYLSRINRTLAMLTVKDNLTVRRVDEMVQERLSGKLDNPEVQQI</sequence>
<organism evidence="2">
    <name type="scientific">Ixodes ricinus</name>
    <name type="common">Common tick</name>
    <name type="synonym">Acarus ricinus</name>
    <dbReference type="NCBI Taxonomy" id="34613"/>
    <lineage>
        <taxon>Eukaryota</taxon>
        <taxon>Metazoa</taxon>
        <taxon>Ecdysozoa</taxon>
        <taxon>Arthropoda</taxon>
        <taxon>Chelicerata</taxon>
        <taxon>Arachnida</taxon>
        <taxon>Acari</taxon>
        <taxon>Parasitiformes</taxon>
        <taxon>Ixodida</taxon>
        <taxon>Ixodoidea</taxon>
        <taxon>Ixodidae</taxon>
        <taxon>Ixodinae</taxon>
        <taxon>Ixodes</taxon>
    </lineage>
</organism>
<evidence type="ECO:0000256" key="1">
    <source>
        <dbReference type="SAM" id="SignalP"/>
    </source>
</evidence>
<dbReference type="AlphaFoldDB" id="A0A090XC78"/>
<keyword evidence="1" id="KW-0732">Signal</keyword>
<protein>
    <submittedName>
        <fullName evidence="2">Putative 8.9 kDa secreted protein</fullName>
    </submittedName>
</protein>
<feature type="signal peptide" evidence="1">
    <location>
        <begin position="1"/>
        <end position="20"/>
    </location>
</feature>
<proteinExistence type="evidence at transcript level"/>
<evidence type="ECO:0000313" key="2">
    <source>
        <dbReference type="EMBL" id="JAC94661.1"/>
    </source>
</evidence>
<accession>A0A090XC78</accession>